<comment type="similarity">
    <text evidence="2">Belongs to the EamA transporter family.</text>
</comment>
<name>A0A0F0LZN7_9MICO</name>
<feature type="transmembrane region" description="Helical" evidence="8">
    <location>
        <begin position="157"/>
        <end position="174"/>
    </location>
</feature>
<dbReference type="Pfam" id="PF00892">
    <property type="entry name" value="EamA"/>
    <property type="match status" value="1"/>
</dbReference>
<evidence type="ECO:0000313" key="11">
    <source>
        <dbReference type="Proteomes" id="UP000033451"/>
    </source>
</evidence>
<feature type="domain" description="EamA" evidence="9">
    <location>
        <begin position="16"/>
        <end position="151"/>
    </location>
</feature>
<dbReference type="PANTHER" id="PTHR22911:SF137">
    <property type="entry name" value="SOLUTE CARRIER FAMILY 35 MEMBER G2-RELATED"/>
    <property type="match status" value="1"/>
</dbReference>
<reference evidence="10 11" key="1">
    <citation type="submission" date="2015-02" db="EMBL/GenBank/DDBJ databases">
        <title>Draft genome sequences of ten Microbacterium spp. with emphasis on heavy metal contaminated environments.</title>
        <authorList>
            <person name="Corretto E."/>
        </authorList>
    </citation>
    <scope>NUCLEOTIDE SEQUENCE [LARGE SCALE GENOMIC DNA]</scope>
    <source>
        <strain evidence="10 11">DSM 18659</strain>
    </source>
</reference>
<evidence type="ECO:0000256" key="2">
    <source>
        <dbReference type="ARBA" id="ARBA00007362"/>
    </source>
</evidence>
<evidence type="ECO:0000256" key="5">
    <source>
        <dbReference type="ARBA" id="ARBA00022692"/>
    </source>
</evidence>
<accession>A0A0F0LZN7</accession>
<dbReference type="SUPFAM" id="SSF103481">
    <property type="entry name" value="Multidrug resistance efflux transporter EmrE"/>
    <property type="match status" value="2"/>
</dbReference>
<feature type="transmembrane region" description="Helical" evidence="8">
    <location>
        <begin position="135"/>
        <end position="151"/>
    </location>
</feature>
<dbReference type="AlphaFoldDB" id="A0A0F0LZN7"/>
<evidence type="ECO:0000256" key="3">
    <source>
        <dbReference type="ARBA" id="ARBA00022448"/>
    </source>
</evidence>
<evidence type="ECO:0000256" key="4">
    <source>
        <dbReference type="ARBA" id="ARBA00022475"/>
    </source>
</evidence>
<comment type="subcellular location">
    <subcellularLocation>
        <location evidence="1">Cell membrane</location>
        <topology evidence="1">Multi-pass membrane protein</topology>
    </subcellularLocation>
</comment>
<dbReference type="InterPro" id="IPR037185">
    <property type="entry name" value="EmrE-like"/>
</dbReference>
<feature type="transmembrane region" description="Helical" evidence="8">
    <location>
        <begin position="223"/>
        <end position="241"/>
    </location>
</feature>
<proteinExistence type="inferred from homology"/>
<feature type="transmembrane region" description="Helical" evidence="8">
    <location>
        <begin position="248"/>
        <end position="267"/>
    </location>
</feature>
<evidence type="ECO:0000256" key="7">
    <source>
        <dbReference type="ARBA" id="ARBA00023136"/>
    </source>
</evidence>
<keyword evidence="11" id="KW-1185">Reference proteome</keyword>
<dbReference type="PANTHER" id="PTHR22911">
    <property type="entry name" value="ACYL-MALONYL CONDENSING ENZYME-RELATED"/>
    <property type="match status" value="1"/>
</dbReference>
<sequence length="316" mass="33726">MTPESPADAARRNTVGGLYAAAAYLMWGFLPLYFAALAPASAWEVVGWRIVFSLIFCALLILVTRSWGRIVAIARQPRLLALTALAGLLIFVNWQVFLIGTLSHHIIETSLGYFINPIVTVLLGVIVLRERLRPVQWAAIGLAVVAVGVIVAGYGEFPWIAVTLALSFGVYGLVKKRIGPSVDAVSGLTFESLWLVPIAVVELAIVSATSGLTIGTASVGHTLLLVSAGIVTAVPLLLFAAGTRRATLTLVGLLQFIAPILQFLTGWLLMGEQMTSQRWVGFGIVWLALAVLSVDSVVAGRRSRRARGASDVAELT</sequence>
<protein>
    <submittedName>
        <fullName evidence="10">Putative DMT superfamily transporter inner membrane protein</fullName>
    </submittedName>
</protein>
<keyword evidence="3" id="KW-0813">Transport</keyword>
<dbReference type="PATRIC" id="fig|400772.4.peg.663"/>
<gene>
    <name evidence="10" type="ORF">RR49_00628</name>
</gene>
<keyword evidence="7 8" id="KW-0472">Membrane</keyword>
<feature type="transmembrane region" description="Helical" evidence="8">
    <location>
        <begin position="279"/>
        <end position="298"/>
    </location>
</feature>
<dbReference type="NCBIfam" id="TIGR00688">
    <property type="entry name" value="rarD"/>
    <property type="match status" value="1"/>
</dbReference>
<organism evidence="10 11">
    <name type="scientific">Microbacterium ginsengisoli</name>
    <dbReference type="NCBI Taxonomy" id="400772"/>
    <lineage>
        <taxon>Bacteria</taxon>
        <taxon>Bacillati</taxon>
        <taxon>Actinomycetota</taxon>
        <taxon>Actinomycetes</taxon>
        <taxon>Micrococcales</taxon>
        <taxon>Microbacteriaceae</taxon>
        <taxon>Microbacterium</taxon>
    </lineage>
</organism>
<dbReference type="Proteomes" id="UP000033451">
    <property type="component" value="Unassembled WGS sequence"/>
</dbReference>
<dbReference type="RefSeq" id="WP_045246614.1">
    <property type="nucleotide sequence ID" value="NZ_JYIY01000060.1"/>
</dbReference>
<evidence type="ECO:0000256" key="1">
    <source>
        <dbReference type="ARBA" id="ARBA00004651"/>
    </source>
</evidence>
<dbReference type="InterPro" id="IPR000620">
    <property type="entry name" value="EamA_dom"/>
</dbReference>
<evidence type="ECO:0000259" key="9">
    <source>
        <dbReference type="Pfam" id="PF00892"/>
    </source>
</evidence>
<dbReference type="STRING" id="400772.RR49_00628"/>
<dbReference type="InterPro" id="IPR004626">
    <property type="entry name" value="RarD"/>
</dbReference>
<evidence type="ECO:0000256" key="6">
    <source>
        <dbReference type="ARBA" id="ARBA00022989"/>
    </source>
</evidence>
<comment type="caution">
    <text evidence="10">The sequence shown here is derived from an EMBL/GenBank/DDBJ whole genome shotgun (WGS) entry which is preliminary data.</text>
</comment>
<keyword evidence="5 8" id="KW-0812">Transmembrane</keyword>
<dbReference type="EMBL" id="JYIY01000060">
    <property type="protein sequence ID" value="KJL38828.1"/>
    <property type="molecule type" value="Genomic_DNA"/>
</dbReference>
<feature type="transmembrane region" description="Helical" evidence="8">
    <location>
        <begin position="194"/>
        <end position="217"/>
    </location>
</feature>
<keyword evidence="6 8" id="KW-1133">Transmembrane helix</keyword>
<feature type="transmembrane region" description="Helical" evidence="8">
    <location>
        <begin position="79"/>
        <end position="99"/>
    </location>
</feature>
<feature type="transmembrane region" description="Helical" evidence="8">
    <location>
        <begin position="46"/>
        <end position="67"/>
    </location>
</feature>
<feature type="transmembrane region" description="Helical" evidence="8">
    <location>
        <begin position="111"/>
        <end position="128"/>
    </location>
</feature>
<evidence type="ECO:0000313" key="10">
    <source>
        <dbReference type="EMBL" id="KJL38828.1"/>
    </source>
</evidence>
<evidence type="ECO:0000256" key="8">
    <source>
        <dbReference type="SAM" id="Phobius"/>
    </source>
</evidence>
<dbReference type="GO" id="GO:0005886">
    <property type="term" value="C:plasma membrane"/>
    <property type="evidence" value="ECO:0007669"/>
    <property type="project" value="UniProtKB-SubCell"/>
</dbReference>
<feature type="transmembrane region" description="Helical" evidence="8">
    <location>
        <begin position="21"/>
        <end position="40"/>
    </location>
</feature>
<keyword evidence="4" id="KW-1003">Cell membrane</keyword>